<dbReference type="AlphaFoldDB" id="A0A7Y2EAT4"/>
<dbReference type="PANTHER" id="PTHR46044:SF1">
    <property type="entry name" value="CN HYDROLASE DOMAIN-CONTAINING PROTEIN"/>
    <property type="match status" value="1"/>
</dbReference>
<protein>
    <recommendedName>
        <fullName evidence="2">CN hydrolase domain-containing protein</fullName>
    </recommendedName>
</protein>
<comment type="similarity">
    <text evidence="1">Belongs to the carbon-nitrogen hydrolase superfamily. Nitrilase family.</text>
</comment>
<dbReference type="PANTHER" id="PTHR46044">
    <property type="entry name" value="NITRILASE"/>
    <property type="match status" value="1"/>
</dbReference>
<evidence type="ECO:0000313" key="4">
    <source>
        <dbReference type="Proteomes" id="UP000547674"/>
    </source>
</evidence>
<dbReference type="GO" id="GO:0003824">
    <property type="term" value="F:catalytic activity"/>
    <property type="evidence" value="ECO:0007669"/>
    <property type="project" value="InterPro"/>
</dbReference>
<dbReference type="Pfam" id="PF00795">
    <property type="entry name" value="CN_hydrolase"/>
    <property type="match status" value="1"/>
</dbReference>
<dbReference type="EMBL" id="JABDJR010000666">
    <property type="protein sequence ID" value="NNF08381.1"/>
    <property type="molecule type" value="Genomic_DNA"/>
</dbReference>
<feature type="domain" description="CN hydrolase" evidence="2">
    <location>
        <begin position="25"/>
        <end position="62"/>
    </location>
</feature>
<evidence type="ECO:0000313" key="3">
    <source>
        <dbReference type="EMBL" id="NNF08381.1"/>
    </source>
</evidence>
<reference evidence="3 4" key="1">
    <citation type="submission" date="2020-03" db="EMBL/GenBank/DDBJ databases">
        <title>Metabolic flexibility allows generalist bacteria to become dominant in a frequently disturbed ecosystem.</title>
        <authorList>
            <person name="Chen Y.-J."/>
            <person name="Leung P.M."/>
            <person name="Bay S.K."/>
            <person name="Hugenholtz P."/>
            <person name="Kessler A.J."/>
            <person name="Shelley G."/>
            <person name="Waite D.W."/>
            <person name="Cook P.L."/>
            <person name="Greening C."/>
        </authorList>
    </citation>
    <scope>NUCLEOTIDE SEQUENCE [LARGE SCALE GENOMIC DNA]</scope>
    <source>
        <strain evidence="3">SS_bin_28</strain>
    </source>
</reference>
<dbReference type="SUPFAM" id="SSF56317">
    <property type="entry name" value="Carbon-nitrogen hydrolase"/>
    <property type="match status" value="1"/>
</dbReference>
<name>A0A7Y2EAT4_UNCEI</name>
<dbReference type="Gene3D" id="3.60.110.10">
    <property type="entry name" value="Carbon-nitrogen hydrolase"/>
    <property type="match status" value="1"/>
</dbReference>
<evidence type="ECO:0000259" key="2">
    <source>
        <dbReference type="Pfam" id="PF00795"/>
    </source>
</evidence>
<dbReference type="Proteomes" id="UP000547674">
    <property type="component" value="Unassembled WGS sequence"/>
</dbReference>
<accession>A0A7Y2EAT4</accession>
<feature type="non-terminal residue" evidence="3">
    <location>
        <position position="1"/>
    </location>
</feature>
<comment type="caution">
    <text evidence="3">The sequence shown here is derived from an EMBL/GenBank/DDBJ whole genome shotgun (WGS) entry which is preliminary data.</text>
</comment>
<evidence type="ECO:0000256" key="1">
    <source>
        <dbReference type="ARBA" id="ARBA00008129"/>
    </source>
</evidence>
<gene>
    <name evidence="3" type="ORF">HKN21_16590</name>
</gene>
<organism evidence="3 4">
    <name type="scientific">Eiseniibacteriota bacterium</name>
    <dbReference type="NCBI Taxonomy" id="2212470"/>
    <lineage>
        <taxon>Bacteria</taxon>
        <taxon>Candidatus Eiseniibacteriota</taxon>
    </lineage>
</organism>
<dbReference type="InterPro" id="IPR044149">
    <property type="entry name" value="Nitrilases_CHs"/>
</dbReference>
<dbReference type="InterPro" id="IPR003010">
    <property type="entry name" value="C-N_Hydrolase"/>
</dbReference>
<proteinExistence type="inferred from homology"/>
<sequence length="94" mass="10391">ASGVLRQSDVPSSFKLKDAMFNGEQQLYKGGSLIVDPKGQVIAGPLLDEEGIISAEIDSQLVLEERQNFDPAGHYFRPDVFSYGINHERQEPKA</sequence>
<dbReference type="InterPro" id="IPR036526">
    <property type="entry name" value="C-N_Hydrolase_sf"/>
</dbReference>